<dbReference type="GO" id="GO:0006364">
    <property type="term" value="P:rRNA processing"/>
    <property type="evidence" value="ECO:0007669"/>
    <property type="project" value="UniProtKB-UniRule"/>
</dbReference>
<comment type="function">
    <text evidence="7">Single strand-specific metallo-endoribonuclease involved in late-stage 70S ribosome quality control and in maturation of the 3' terminus of the 16S rRNA.</text>
</comment>
<dbReference type="GO" id="GO:0008270">
    <property type="term" value="F:zinc ion binding"/>
    <property type="evidence" value="ECO:0007669"/>
    <property type="project" value="UniProtKB-UniRule"/>
</dbReference>
<dbReference type="Gene3D" id="3.40.390.30">
    <property type="entry name" value="Metalloproteases ('zincins'), catalytic domain"/>
    <property type="match status" value="1"/>
</dbReference>
<evidence type="ECO:0000313" key="9">
    <source>
        <dbReference type="Proteomes" id="UP000598971"/>
    </source>
</evidence>
<keyword evidence="3 7" id="KW-0479">Metal-binding</keyword>
<evidence type="ECO:0000256" key="7">
    <source>
        <dbReference type="HAMAP-Rule" id="MF_00009"/>
    </source>
</evidence>
<protein>
    <recommendedName>
        <fullName evidence="7">Endoribonuclease YbeY</fullName>
        <ecNumber evidence="7">3.1.-.-</ecNumber>
    </recommendedName>
</protein>
<dbReference type="Pfam" id="PF02130">
    <property type="entry name" value="YbeY"/>
    <property type="match status" value="1"/>
</dbReference>
<proteinExistence type="inferred from homology"/>
<dbReference type="SUPFAM" id="SSF55486">
    <property type="entry name" value="Metalloproteases ('zincins'), catalytic domain"/>
    <property type="match status" value="1"/>
</dbReference>
<dbReference type="AlphaFoldDB" id="A0A8J8FCI3"/>
<dbReference type="GO" id="GO:0005737">
    <property type="term" value="C:cytoplasm"/>
    <property type="evidence" value="ECO:0007669"/>
    <property type="project" value="UniProtKB-SubCell"/>
</dbReference>
<comment type="cofactor">
    <cofactor evidence="7">
        <name>Zn(2+)</name>
        <dbReference type="ChEBI" id="CHEBI:29105"/>
    </cofactor>
    <text evidence="7">Binds 1 zinc ion.</text>
</comment>
<name>A0A8J8FCI3_9BACT</name>
<keyword evidence="2 7" id="KW-0540">Nuclease</keyword>
<dbReference type="GO" id="GO:0004521">
    <property type="term" value="F:RNA endonuclease activity"/>
    <property type="evidence" value="ECO:0007669"/>
    <property type="project" value="UniProtKB-UniRule"/>
</dbReference>
<keyword evidence="7" id="KW-0963">Cytoplasm</keyword>
<evidence type="ECO:0000256" key="3">
    <source>
        <dbReference type="ARBA" id="ARBA00022723"/>
    </source>
</evidence>
<evidence type="ECO:0000256" key="1">
    <source>
        <dbReference type="ARBA" id="ARBA00010875"/>
    </source>
</evidence>
<dbReference type="EMBL" id="WHPF01000005">
    <property type="protein sequence ID" value="NNV55541.1"/>
    <property type="molecule type" value="Genomic_DNA"/>
</dbReference>
<evidence type="ECO:0000256" key="5">
    <source>
        <dbReference type="ARBA" id="ARBA00022801"/>
    </source>
</evidence>
<evidence type="ECO:0000256" key="4">
    <source>
        <dbReference type="ARBA" id="ARBA00022759"/>
    </source>
</evidence>
<dbReference type="InterPro" id="IPR002036">
    <property type="entry name" value="YbeY"/>
</dbReference>
<evidence type="ECO:0000256" key="2">
    <source>
        <dbReference type="ARBA" id="ARBA00022722"/>
    </source>
</evidence>
<organism evidence="8 9">
    <name type="scientific">Limnovirga soli</name>
    <dbReference type="NCBI Taxonomy" id="2656915"/>
    <lineage>
        <taxon>Bacteria</taxon>
        <taxon>Pseudomonadati</taxon>
        <taxon>Bacteroidota</taxon>
        <taxon>Chitinophagia</taxon>
        <taxon>Chitinophagales</taxon>
        <taxon>Chitinophagaceae</taxon>
        <taxon>Limnovirga</taxon>
    </lineage>
</organism>
<keyword evidence="6 7" id="KW-0862">Zinc</keyword>
<keyword evidence="5 7" id="KW-0378">Hydrolase</keyword>
<comment type="similarity">
    <text evidence="1 7">Belongs to the endoribonuclease YbeY family.</text>
</comment>
<sequence length="143" mass="16910">MLNVFFHYSDRQLTIKNKVKIRAFIQDIFKAEKVTMKRIDYIFCSDEFLLNINRSFLNHNTFTDIVTFDLSDHPNEIIGEIYISIDRVKENATLHNCSFTTEILRVLFHGSLHLCGYKDKSKKDIIEMRGKEDFYISTYELGL</sequence>
<dbReference type="Proteomes" id="UP000598971">
    <property type="component" value="Unassembled WGS sequence"/>
</dbReference>
<dbReference type="InterPro" id="IPR023091">
    <property type="entry name" value="MetalPrtase_cat_dom_sf_prd"/>
</dbReference>
<accession>A0A8J8FCI3</accession>
<dbReference type="NCBIfam" id="TIGR00043">
    <property type="entry name" value="rRNA maturation RNase YbeY"/>
    <property type="match status" value="1"/>
</dbReference>
<reference evidence="8" key="1">
    <citation type="submission" date="2019-10" db="EMBL/GenBank/DDBJ databases">
        <title>Draft genome sequence of Panacibacter sp. KCS-6.</title>
        <authorList>
            <person name="Yim K.J."/>
        </authorList>
    </citation>
    <scope>NUCLEOTIDE SEQUENCE</scope>
    <source>
        <strain evidence="8">KCS-6</strain>
    </source>
</reference>
<keyword evidence="4 7" id="KW-0255">Endonuclease</keyword>
<dbReference type="HAMAP" id="MF_00009">
    <property type="entry name" value="Endoribonucl_YbeY"/>
    <property type="match status" value="1"/>
</dbReference>
<feature type="binding site" evidence="7">
    <location>
        <position position="113"/>
    </location>
    <ligand>
        <name>Zn(2+)</name>
        <dbReference type="ChEBI" id="CHEBI:29105"/>
        <note>catalytic</note>
    </ligand>
</feature>
<dbReference type="EC" id="3.1.-.-" evidence="7"/>
<comment type="subcellular location">
    <subcellularLocation>
        <location evidence="7">Cytoplasm</location>
    </subcellularLocation>
</comment>
<keyword evidence="9" id="KW-1185">Reference proteome</keyword>
<feature type="binding site" evidence="7">
    <location>
        <position position="119"/>
    </location>
    <ligand>
        <name>Zn(2+)</name>
        <dbReference type="ChEBI" id="CHEBI:29105"/>
        <note>catalytic</note>
    </ligand>
</feature>
<feature type="binding site" evidence="7">
    <location>
        <position position="109"/>
    </location>
    <ligand>
        <name>Zn(2+)</name>
        <dbReference type="ChEBI" id="CHEBI:29105"/>
        <note>catalytic</note>
    </ligand>
</feature>
<gene>
    <name evidence="7 8" type="primary">ybeY</name>
    <name evidence="8" type="ORF">GD597_08735</name>
</gene>
<dbReference type="RefSeq" id="WP_171607462.1">
    <property type="nucleotide sequence ID" value="NZ_WHPF01000005.1"/>
</dbReference>
<keyword evidence="7" id="KW-0690">Ribosome biogenesis</keyword>
<dbReference type="GO" id="GO:0004222">
    <property type="term" value="F:metalloendopeptidase activity"/>
    <property type="evidence" value="ECO:0007669"/>
    <property type="project" value="InterPro"/>
</dbReference>
<comment type="caution">
    <text evidence="8">The sequence shown here is derived from an EMBL/GenBank/DDBJ whole genome shotgun (WGS) entry which is preliminary data.</text>
</comment>
<evidence type="ECO:0000313" key="8">
    <source>
        <dbReference type="EMBL" id="NNV55541.1"/>
    </source>
</evidence>
<keyword evidence="7" id="KW-0698">rRNA processing</keyword>
<evidence type="ECO:0000256" key="6">
    <source>
        <dbReference type="ARBA" id="ARBA00022833"/>
    </source>
</evidence>